<keyword evidence="1" id="KW-0472">Membrane</keyword>
<sequence length="74" mass="7401">MAPGDNQTPTASGEHEMPPGMPSWVKLLLGALLAVIVLAVLAMILLGGEHGPGRHGGGMHSAPAAEAAIRGISL</sequence>
<evidence type="ECO:0000256" key="1">
    <source>
        <dbReference type="SAM" id="Phobius"/>
    </source>
</evidence>
<keyword evidence="1" id="KW-0812">Transmembrane</keyword>
<protein>
    <submittedName>
        <fullName evidence="2">Uncharacterized protein</fullName>
    </submittedName>
</protein>
<name>A0A543A8I0_9ACTN</name>
<proteinExistence type="predicted"/>
<comment type="caution">
    <text evidence="2">The sequence shown here is derived from an EMBL/GenBank/DDBJ whole genome shotgun (WGS) entry which is preliminary data.</text>
</comment>
<reference evidence="2 3" key="1">
    <citation type="submission" date="2019-06" db="EMBL/GenBank/DDBJ databases">
        <title>Sequencing the genomes of 1000 actinobacteria strains.</title>
        <authorList>
            <person name="Klenk H.-P."/>
        </authorList>
    </citation>
    <scope>NUCLEOTIDE SEQUENCE [LARGE SCALE GENOMIC DNA]</scope>
    <source>
        <strain evidence="2 3">DSM 25218</strain>
    </source>
</reference>
<dbReference type="EMBL" id="VFOV01000001">
    <property type="protein sequence ID" value="TQL68895.1"/>
    <property type="molecule type" value="Genomic_DNA"/>
</dbReference>
<feature type="transmembrane region" description="Helical" evidence="1">
    <location>
        <begin position="27"/>
        <end position="46"/>
    </location>
</feature>
<keyword evidence="1" id="KW-1133">Transmembrane helix</keyword>
<gene>
    <name evidence="2" type="ORF">FB381_2795</name>
</gene>
<evidence type="ECO:0000313" key="3">
    <source>
        <dbReference type="Proteomes" id="UP000320209"/>
    </source>
</evidence>
<organism evidence="2 3">
    <name type="scientific">Nocardioides albertanoniae</name>
    <dbReference type="NCBI Taxonomy" id="1175486"/>
    <lineage>
        <taxon>Bacteria</taxon>
        <taxon>Bacillati</taxon>
        <taxon>Actinomycetota</taxon>
        <taxon>Actinomycetes</taxon>
        <taxon>Propionibacteriales</taxon>
        <taxon>Nocardioidaceae</taxon>
        <taxon>Nocardioides</taxon>
    </lineage>
</organism>
<accession>A0A543A8I0</accession>
<dbReference type="Proteomes" id="UP000320209">
    <property type="component" value="Unassembled WGS sequence"/>
</dbReference>
<dbReference type="AlphaFoldDB" id="A0A543A8I0"/>
<evidence type="ECO:0000313" key="2">
    <source>
        <dbReference type="EMBL" id="TQL68895.1"/>
    </source>
</evidence>
<keyword evidence="3" id="KW-1185">Reference proteome</keyword>